<dbReference type="AlphaFoldDB" id="A0AAD1SKH9"/>
<keyword evidence="2" id="KW-1185">Reference proteome</keyword>
<sequence>MAFTAHRGSSSCASHLEMSRKLLYRWHLTPKKLSKMYKTTDNKYWRCRRTPGDTLHIWWMCRLIRPFWTKVDDIITNSTGRRAPRTVETYLLHIMPNSLPKPIRKLTFLIIIAATTLIARN</sequence>
<protein>
    <submittedName>
        <fullName evidence="1">Uncharacterized protein</fullName>
    </submittedName>
</protein>
<name>A0AAD1SKH9_PELCU</name>
<accession>A0AAD1SKH9</accession>
<evidence type="ECO:0000313" key="2">
    <source>
        <dbReference type="Proteomes" id="UP001295444"/>
    </source>
</evidence>
<organism evidence="1 2">
    <name type="scientific">Pelobates cultripes</name>
    <name type="common">Western spadefoot toad</name>
    <dbReference type="NCBI Taxonomy" id="61616"/>
    <lineage>
        <taxon>Eukaryota</taxon>
        <taxon>Metazoa</taxon>
        <taxon>Chordata</taxon>
        <taxon>Craniata</taxon>
        <taxon>Vertebrata</taxon>
        <taxon>Euteleostomi</taxon>
        <taxon>Amphibia</taxon>
        <taxon>Batrachia</taxon>
        <taxon>Anura</taxon>
        <taxon>Pelobatoidea</taxon>
        <taxon>Pelobatidae</taxon>
        <taxon>Pelobates</taxon>
    </lineage>
</organism>
<reference evidence="1" key="1">
    <citation type="submission" date="2022-03" db="EMBL/GenBank/DDBJ databases">
        <authorList>
            <person name="Alioto T."/>
            <person name="Alioto T."/>
            <person name="Gomez Garrido J."/>
        </authorList>
    </citation>
    <scope>NUCLEOTIDE SEQUENCE</scope>
</reference>
<dbReference type="Proteomes" id="UP001295444">
    <property type="component" value="Chromosome 06"/>
</dbReference>
<evidence type="ECO:0000313" key="1">
    <source>
        <dbReference type="EMBL" id="CAH2300975.1"/>
    </source>
</evidence>
<gene>
    <name evidence="1" type="ORF">PECUL_23A059584</name>
</gene>
<dbReference type="EMBL" id="OW240917">
    <property type="protein sequence ID" value="CAH2300975.1"/>
    <property type="molecule type" value="Genomic_DNA"/>
</dbReference>
<proteinExistence type="predicted"/>